<dbReference type="RefSeq" id="WP_090242801.1">
    <property type="nucleotide sequence ID" value="NZ_FOQL01000003.1"/>
</dbReference>
<dbReference type="AlphaFoldDB" id="A0A1I3K8U2"/>
<evidence type="ECO:0000256" key="1">
    <source>
        <dbReference type="SAM" id="MobiDB-lite"/>
    </source>
</evidence>
<sequence length="656" mass="68118">MFGFPSAKRAKQKGGGPIVGQGTGTSDSIDKQTPVGSYIMPADSTAAVGHDGLAKLGFSKKSVPISVSNGEHEMLPEQVHAVGVQALNQLKAATHQPVAADDQGPRQFFANGGLVEDPEEVKQRARIGIPSVRPGYDAMPAVRSAQAAVDSAMQSGSVRNAETAQRGLLGEAVTTAAGQQAIQTALTPPMPTLGNPERAARMQAQFDQPVTKGGQPKANQPVAAGIPSPKAGGPVSEGLRGVAEAGLGIAAYPASAVWDGVRNAAGYLSGGDTDQLTQYREGAAEIFGTGVDRMSDSAAQLRESAGATVRGALGIEKRTQTASTGQPSASNPYSGEPFDQWAKSQGAMPSTSPATPNTSPISADAPGEQGNGYTRTGIGQGRQGGEIVGRIGANGVPEFTNEAATPGAVTGAASVGGIGRVGNGQGGTFSVGAPGDAQLAYDRNERAIAEREKMIGISRRGEIGEGGGRVTVVRDSSRVPGRDDRLRARNDEQIARTEALRTDAQLGLKRDARESADSQLNRGVQQQQLQVGSLDIADRQRIQNLYAQYESAAPGERAALAEQIRTLTGKDQAQRFTVVPGGQEVDPVTQQLVTRPARVINNQTGSFVDQQGGEQASQPEQGAAKFESGRVYRNSAGERAIYRGVDANGNDKWESV</sequence>
<dbReference type="STRING" id="425504.SAMN05216206_2745"/>
<dbReference type="OrthoDB" id="7032350at2"/>
<protein>
    <submittedName>
        <fullName evidence="2">Uncharacterized protein</fullName>
    </submittedName>
</protein>
<feature type="compositionally biased region" description="Polar residues" evidence="1">
    <location>
        <begin position="320"/>
        <end position="333"/>
    </location>
</feature>
<accession>A0A1I3K8U2</accession>
<keyword evidence="3" id="KW-1185">Reference proteome</keyword>
<name>A0A1I3K8U2_9PSED</name>
<dbReference type="EMBL" id="FOQL01000003">
    <property type="protein sequence ID" value="SFI68625.1"/>
    <property type="molecule type" value="Genomic_DNA"/>
</dbReference>
<gene>
    <name evidence="2" type="ORF">SAMN05216206_2745</name>
</gene>
<feature type="compositionally biased region" description="Gly residues" evidence="1">
    <location>
        <begin position="13"/>
        <end position="23"/>
    </location>
</feature>
<evidence type="ECO:0000313" key="2">
    <source>
        <dbReference type="EMBL" id="SFI68625.1"/>
    </source>
</evidence>
<feature type="region of interest" description="Disordered" evidence="1">
    <location>
        <begin position="1"/>
        <end position="36"/>
    </location>
</feature>
<feature type="compositionally biased region" description="Low complexity" evidence="1">
    <location>
        <begin position="347"/>
        <end position="363"/>
    </location>
</feature>
<proteinExistence type="predicted"/>
<feature type="region of interest" description="Disordered" evidence="1">
    <location>
        <begin position="608"/>
        <end position="629"/>
    </location>
</feature>
<reference evidence="3" key="1">
    <citation type="submission" date="2016-10" db="EMBL/GenBank/DDBJ databases">
        <authorList>
            <person name="Varghese N."/>
            <person name="Submissions S."/>
        </authorList>
    </citation>
    <scope>NUCLEOTIDE SEQUENCE [LARGE SCALE GENOMIC DNA]</scope>
    <source>
        <strain evidence="3">LMG 24016</strain>
    </source>
</reference>
<organism evidence="2 3">
    <name type="scientific">Pseudomonas guineae</name>
    <dbReference type="NCBI Taxonomy" id="425504"/>
    <lineage>
        <taxon>Bacteria</taxon>
        <taxon>Pseudomonadati</taxon>
        <taxon>Pseudomonadota</taxon>
        <taxon>Gammaproteobacteria</taxon>
        <taxon>Pseudomonadales</taxon>
        <taxon>Pseudomonadaceae</taxon>
        <taxon>Pseudomonas</taxon>
    </lineage>
</organism>
<dbReference type="Proteomes" id="UP000243606">
    <property type="component" value="Unassembled WGS sequence"/>
</dbReference>
<feature type="compositionally biased region" description="Polar residues" evidence="1">
    <location>
        <begin position="608"/>
        <end position="620"/>
    </location>
</feature>
<feature type="region of interest" description="Disordered" evidence="1">
    <location>
        <begin position="310"/>
        <end position="383"/>
    </location>
</feature>
<evidence type="ECO:0000313" key="3">
    <source>
        <dbReference type="Proteomes" id="UP000243606"/>
    </source>
</evidence>